<dbReference type="GeneID" id="6104560"/>
<feature type="region of interest" description="Disordered" evidence="1">
    <location>
        <begin position="142"/>
        <end position="178"/>
    </location>
</feature>
<gene>
    <name evidence="2" type="primary">Bm1629</name>
    <name evidence="2" type="ORF">BM_BM1629</name>
</gene>
<dbReference type="WBParaSite" id="Bm1629b.1">
    <property type="protein sequence ID" value="Bm1629b.1"/>
    <property type="gene ID" value="WBGene00221890"/>
</dbReference>
<keyword evidence="3" id="KW-1185">Reference proteome</keyword>
<dbReference type="AlphaFoldDB" id="A0A4E9FIH2"/>
<evidence type="ECO:0000313" key="4">
    <source>
        <dbReference type="WBParaSite" id="Bm1629b.1"/>
    </source>
</evidence>
<dbReference type="OrthoDB" id="5918365at2759"/>
<feature type="compositionally biased region" description="Polar residues" evidence="1">
    <location>
        <begin position="151"/>
        <end position="174"/>
    </location>
</feature>
<reference evidence="2" key="2">
    <citation type="submission" date="2019-04" db="EMBL/GenBank/DDBJ databases">
        <authorList>
            <person name="Howe K."/>
            <person name="Paulini M."/>
            <person name="Williams G."/>
        </authorList>
    </citation>
    <scope>NUCLEOTIDE SEQUENCE [LARGE SCALE GENOMIC DNA]</scope>
    <source>
        <strain evidence="2">FR3</strain>
    </source>
</reference>
<accession>A0A8L7YJ74</accession>
<dbReference type="CTD" id="6104560"/>
<organism evidence="2">
    <name type="scientific">Brugia malayi</name>
    <name type="common">Filarial nematode worm</name>
    <dbReference type="NCBI Taxonomy" id="6279"/>
    <lineage>
        <taxon>Eukaryota</taxon>
        <taxon>Metazoa</taxon>
        <taxon>Ecdysozoa</taxon>
        <taxon>Nematoda</taxon>
        <taxon>Chromadorea</taxon>
        <taxon>Rhabditida</taxon>
        <taxon>Spirurina</taxon>
        <taxon>Spiruromorpha</taxon>
        <taxon>Filarioidea</taxon>
        <taxon>Onchocercidae</taxon>
        <taxon>Brugia</taxon>
    </lineage>
</organism>
<evidence type="ECO:0000256" key="1">
    <source>
        <dbReference type="SAM" id="MobiDB-lite"/>
    </source>
</evidence>
<reference evidence="3" key="1">
    <citation type="journal article" date="2007" name="Science">
        <title>Draft genome of the filarial nematode parasite Brugia malayi.</title>
        <authorList>
            <person name="Ghedin E."/>
            <person name="Wang S."/>
            <person name="Spiro D."/>
            <person name="Caler E."/>
            <person name="Zhao Q."/>
            <person name="Crabtree J."/>
            <person name="Allen J.E."/>
            <person name="Delcher A.L."/>
            <person name="Guiliano D.B."/>
            <person name="Miranda-Saavedra D."/>
            <person name="Angiuoli S.V."/>
            <person name="Creasy T."/>
            <person name="Amedeo P."/>
            <person name="Haas B."/>
            <person name="El-Sayed N.M."/>
            <person name="Wortman J.R."/>
            <person name="Feldblyum T."/>
            <person name="Tallon L."/>
            <person name="Schatz M."/>
            <person name="Shumway M."/>
            <person name="Koo H."/>
            <person name="Salzberg S.L."/>
            <person name="Schobel S."/>
            <person name="Pertea M."/>
            <person name="Pop M."/>
            <person name="White O."/>
            <person name="Barton G.J."/>
            <person name="Carlow C.K."/>
            <person name="Crawford M.J."/>
            <person name="Daub J."/>
            <person name="Dimmic M.W."/>
            <person name="Estes C.F."/>
            <person name="Foster J.M."/>
            <person name="Ganatra M."/>
            <person name="Gregory W.F."/>
            <person name="Johnson N.M."/>
            <person name="Jin J."/>
            <person name="Komuniecki R."/>
            <person name="Korf I."/>
            <person name="Kumar S."/>
            <person name="Laney S."/>
            <person name="Li B.W."/>
            <person name="Li W."/>
            <person name="Lindblom T.H."/>
            <person name="Lustigman S."/>
            <person name="Ma D."/>
            <person name="Maina C.V."/>
            <person name="Martin D.M."/>
            <person name="McCarter J.P."/>
            <person name="McReynolds L."/>
            <person name="Mitreva M."/>
            <person name="Nutman T.B."/>
            <person name="Parkinson J."/>
            <person name="Peregrin-Alvarez J.M."/>
            <person name="Poole C."/>
            <person name="Ren Q."/>
            <person name="Saunders L."/>
            <person name="Sluder A.E."/>
            <person name="Smith K."/>
            <person name="Stanke M."/>
            <person name="Unnasch T.R."/>
            <person name="Ware J."/>
            <person name="Wei A.D."/>
            <person name="Weil G."/>
            <person name="Williams D.J."/>
            <person name="Zhang Y."/>
            <person name="Williams S.A."/>
            <person name="Fraser-Liggett C."/>
            <person name="Slatko B."/>
            <person name="Blaxter M.L."/>
            <person name="Scott A.L."/>
        </authorList>
    </citation>
    <scope>NUCLEOTIDE SEQUENCE</scope>
    <source>
        <strain evidence="3">FR3</strain>
    </source>
</reference>
<evidence type="ECO:0000313" key="2">
    <source>
        <dbReference type="EMBL" id="VIO96306.1"/>
    </source>
</evidence>
<dbReference type="RefSeq" id="XP_042936259.1">
    <property type="nucleotide sequence ID" value="XM_043080325.1"/>
</dbReference>
<dbReference type="EMBL" id="CAAKNF010000194">
    <property type="protein sequence ID" value="VIO96306.1"/>
    <property type="molecule type" value="Genomic_DNA"/>
</dbReference>
<proteinExistence type="predicted"/>
<name>A0A4E9FIH2_BRUMA</name>
<sequence length="234" mass="25770">MANDNRAVPPATAILITKFTPANLTESRTTNHKRVSFDEQRLKTFVYDKDTIDGSSEILHIKSPFTDPNAPPSRITVVAEESEMPTTIMPPAQIEDAQNAAAVSSPPLPALVKRVENELTDNPFRPEESLFHEVDPIVEAYKKKPYPPSLPGSQNTTPVRSGSQTYLNGISPSSLVPDKGMEPEVTGTTPLMNSNDRVGMEDGMADLPKARQVECVRIEKKKKRTSMKGLLFIK</sequence>
<dbReference type="KEGG" id="bmy:BM_BM1629"/>
<evidence type="ECO:0000313" key="3">
    <source>
        <dbReference type="Proteomes" id="UP000006672"/>
    </source>
</evidence>
<reference evidence="4" key="3">
    <citation type="submission" date="2022-04" db="UniProtKB">
        <authorList>
            <consortium name="WormBaseParasite"/>
        </authorList>
    </citation>
    <scope>IDENTIFICATION</scope>
</reference>
<protein>
    <submittedName>
        <fullName evidence="2 4">Uncharacterized protein</fullName>
    </submittedName>
</protein>
<accession>A0A4E9FIH2</accession>
<dbReference type="Proteomes" id="UP000006672">
    <property type="component" value="Unassembled WGS sequence"/>
</dbReference>